<evidence type="ECO:0000313" key="4">
    <source>
        <dbReference type="Proteomes" id="UP000478052"/>
    </source>
</evidence>
<dbReference type="PANTHER" id="PTHR31102:SF1">
    <property type="entry name" value="CATION_H+ EXCHANGER DOMAIN-CONTAINING PROTEIN"/>
    <property type="match status" value="1"/>
</dbReference>
<protein>
    <submittedName>
        <fullName evidence="3">Sodium/hydrogen exchanger 9B2-like</fullName>
    </submittedName>
</protein>
<gene>
    <name evidence="3" type="ORF">FWK35_00016822</name>
</gene>
<comment type="caution">
    <text evidence="3">The sequence shown here is derived from an EMBL/GenBank/DDBJ whole genome shotgun (WGS) entry which is preliminary data.</text>
</comment>
<accession>A0A6G0Y118</accession>
<feature type="transmembrane region" description="Helical" evidence="2">
    <location>
        <begin position="207"/>
        <end position="225"/>
    </location>
</feature>
<feature type="transmembrane region" description="Helical" evidence="2">
    <location>
        <begin position="46"/>
        <end position="73"/>
    </location>
</feature>
<keyword evidence="2" id="KW-1133">Transmembrane helix</keyword>
<dbReference type="InterPro" id="IPR051843">
    <property type="entry name" value="CPA1_transporter"/>
</dbReference>
<evidence type="ECO:0000256" key="2">
    <source>
        <dbReference type="SAM" id="Phobius"/>
    </source>
</evidence>
<proteinExistence type="inferred from homology"/>
<comment type="similarity">
    <text evidence="1">Belongs to the monovalent cation:proton antiporter 1 (CPA1) transporter (TC 2.A.36) family.</text>
</comment>
<keyword evidence="4" id="KW-1185">Reference proteome</keyword>
<name>A0A6G0Y118_APHCR</name>
<feature type="transmembrane region" description="Helical" evidence="2">
    <location>
        <begin position="79"/>
        <end position="100"/>
    </location>
</feature>
<feature type="transmembrane region" description="Helical" evidence="2">
    <location>
        <begin position="150"/>
        <end position="170"/>
    </location>
</feature>
<evidence type="ECO:0000313" key="3">
    <source>
        <dbReference type="EMBL" id="KAF0746890.1"/>
    </source>
</evidence>
<dbReference type="PANTHER" id="PTHR31102">
    <property type="match status" value="1"/>
</dbReference>
<sequence>MLFCATWLDCDGFAYCEVAFCCRKIALVVIFTRAGLDLDPVALKKLYCRVLFLALVPWCTEAAVIATTVHYLLNLPWSFAILCGSIIAAVAPAVVVPCLFRLRTKGYGVAKGIPTLIIAVAGIDDAASVIAFGVGTSMLFGSNSVTYDLLLSPVSIVAGILYGLIWGFIVKYVPERSDPYVVPLRILMLTGGGLLAVLGFERSSLEGAGPLAVIISSFTSIYFWTKQGWNIEDEPRLQVKALHKNVIEALVITGYAREDISKRQSLIMAGIGLREECFSHGLFYTSMSHVLELALLVV</sequence>
<feature type="transmembrane region" description="Helical" evidence="2">
    <location>
        <begin position="182"/>
        <end position="201"/>
    </location>
</feature>
<dbReference type="OrthoDB" id="423807at2759"/>
<organism evidence="3 4">
    <name type="scientific">Aphis craccivora</name>
    <name type="common">Cowpea aphid</name>
    <dbReference type="NCBI Taxonomy" id="307492"/>
    <lineage>
        <taxon>Eukaryota</taxon>
        <taxon>Metazoa</taxon>
        <taxon>Ecdysozoa</taxon>
        <taxon>Arthropoda</taxon>
        <taxon>Hexapoda</taxon>
        <taxon>Insecta</taxon>
        <taxon>Pterygota</taxon>
        <taxon>Neoptera</taxon>
        <taxon>Paraneoptera</taxon>
        <taxon>Hemiptera</taxon>
        <taxon>Sternorrhyncha</taxon>
        <taxon>Aphidomorpha</taxon>
        <taxon>Aphidoidea</taxon>
        <taxon>Aphididae</taxon>
        <taxon>Aphidini</taxon>
        <taxon>Aphis</taxon>
        <taxon>Aphis</taxon>
    </lineage>
</organism>
<keyword evidence="2" id="KW-0472">Membrane</keyword>
<keyword evidence="2" id="KW-0812">Transmembrane</keyword>
<reference evidence="3 4" key="1">
    <citation type="submission" date="2019-08" db="EMBL/GenBank/DDBJ databases">
        <title>Whole genome of Aphis craccivora.</title>
        <authorList>
            <person name="Voronova N.V."/>
            <person name="Shulinski R.S."/>
            <person name="Bandarenka Y.V."/>
            <person name="Zhorov D.G."/>
            <person name="Warner D."/>
        </authorList>
    </citation>
    <scope>NUCLEOTIDE SEQUENCE [LARGE SCALE GENOMIC DNA]</scope>
    <source>
        <strain evidence="3">180601</strain>
        <tissue evidence="3">Whole Body</tissue>
    </source>
</reference>
<dbReference type="GO" id="GO:0098662">
    <property type="term" value="P:inorganic cation transmembrane transport"/>
    <property type="evidence" value="ECO:0007669"/>
    <property type="project" value="TreeGrafter"/>
</dbReference>
<feature type="transmembrane region" description="Helical" evidence="2">
    <location>
        <begin position="112"/>
        <end position="138"/>
    </location>
</feature>
<dbReference type="EMBL" id="VUJU01007037">
    <property type="protein sequence ID" value="KAF0746890.1"/>
    <property type="molecule type" value="Genomic_DNA"/>
</dbReference>
<dbReference type="Proteomes" id="UP000478052">
    <property type="component" value="Unassembled WGS sequence"/>
</dbReference>
<dbReference type="Gene3D" id="1.20.1530.20">
    <property type="match status" value="1"/>
</dbReference>
<dbReference type="InterPro" id="IPR038770">
    <property type="entry name" value="Na+/solute_symporter_sf"/>
</dbReference>
<evidence type="ECO:0000256" key="1">
    <source>
        <dbReference type="ARBA" id="ARBA00007367"/>
    </source>
</evidence>
<dbReference type="AlphaFoldDB" id="A0A6G0Y118"/>